<dbReference type="PANTHER" id="PTHR48016:SF29">
    <property type="entry name" value="MITOGEN-ACTIVATED PROTEIN KINASE KINASE KINASE 1-RELATED"/>
    <property type="match status" value="1"/>
</dbReference>
<proteinExistence type="inferred from homology"/>
<protein>
    <recommendedName>
        <fullName evidence="8">Protein kinase domain-containing protein</fullName>
    </recommendedName>
</protein>
<keyword evidence="6" id="KW-0067">ATP-binding</keyword>
<evidence type="ECO:0000256" key="6">
    <source>
        <dbReference type="ARBA" id="ARBA00022840"/>
    </source>
</evidence>
<keyword evidence="4" id="KW-0547">Nucleotide-binding</keyword>
<feature type="domain" description="Protein kinase" evidence="8">
    <location>
        <begin position="267"/>
        <end position="524"/>
    </location>
</feature>
<feature type="region of interest" description="Disordered" evidence="7">
    <location>
        <begin position="104"/>
        <end position="124"/>
    </location>
</feature>
<dbReference type="PROSITE" id="PS00108">
    <property type="entry name" value="PROTEIN_KINASE_ST"/>
    <property type="match status" value="1"/>
</dbReference>
<evidence type="ECO:0000313" key="10">
    <source>
        <dbReference type="Proteomes" id="UP000327013"/>
    </source>
</evidence>
<dbReference type="GO" id="GO:1902065">
    <property type="term" value="P:response to L-glutamate"/>
    <property type="evidence" value="ECO:0007669"/>
    <property type="project" value="UniProtKB-ARBA"/>
</dbReference>
<keyword evidence="10" id="KW-1185">Reference proteome</keyword>
<dbReference type="Proteomes" id="UP000327013">
    <property type="component" value="Chromosome 2"/>
</dbReference>
<dbReference type="Pfam" id="PF00069">
    <property type="entry name" value="Pkinase"/>
    <property type="match status" value="1"/>
</dbReference>
<feature type="region of interest" description="Disordered" evidence="7">
    <location>
        <begin position="195"/>
        <end position="239"/>
    </location>
</feature>
<dbReference type="OrthoDB" id="266718at2759"/>
<dbReference type="GO" id="GO:0004709">
    <property type="term" value="F:MAP kinase kinase kinase activity"/>
    <property type="evidence" value="ECO:0007669"/>
    <property type="project" value="TreeGrafter"/>
</dbReference>
<dbReference type="EMBL" id="CM017322">
    <property type="protein sequence ID" value="KAE8009093.1"/>
    <property type="molecule type" value="Genomic_DNA"/>
</dbReference>
<keyword evidence="5" id="KW-0418">Kinase</keyword>
<organism evidence="9 10">
    <name type="scientific">Carpinus fangiana</name>
    <dbReference type="NCBI Taxonomy" id="176857"/>
    <lineage>
        <taxon>Eukaryota</taxon>
        <taxon>Viridiplantae</taxon>
        <taxon>Streptophyta</taxon>
        <taxon>Embryophyta</taxon>
        <taxon>Tracheophyta</taxon>
        <taxon>Spermatophyta</taxon>
        <taxon>Magnoliopsida</taxon>
        <taxon>eudicotyledons</taxon>
        <taxon>Gunneridae</taxon>
        <taxon>Pentapetalae</taxon>
        <taxon>rosids</taxon>
        <taxon>fabids</taxon>
        <taxon>Fagales</taxon>
        <taxon>Betulaceae</taxon>
        <taxon>Carpinus</taxon>
    </lineage>
</organism>
<sequence>MDAKQKRLRPKLDRRNAIKNIEYNAPPSSLTTSPFDGDHSSPPPGLRSRSLDLFPFSENQTSFRVKGVEGEFDLICRSLGLSGPEDFAIPTAAWEAHTARSSSDISYRSRLGNHSSSAKPEPHSEFSAEFQARVGLGAGDSKQNRSNLAELESRRIRASLDSVTVGPSGGIKGARPPVMLRPLVDNILKSFAPPQSDTVSISGGIGEGEDSEEGARLGETDCRLESSSSGSNYNDNGDHDVVVRTSSVISASSSSPSGKFRRRITSWQKGELLGSGSFGTVYEGFTEVKEDRIGGSSSLLSKHSRGGGWGEWISIGRQREISLLSQFEHENIVRYFGTDKDKSKLYIFLELVTKGSLSSLYNKYRLRDSQVSAYTRQILNGLMYLHDRNVVHRDIKCANILVDAIGSVKLADFGLAKATKLNDVKSSKGSPFWMAPEVVNLKNRGYGLPADIWSLGCTVLEMLTRQPPYSHLESMQALFMIGKGEPPPVPDSLSRDARDFILECIQVNPNDRPNAAQLLDHPFVRRPLQNSFDLAVGNIYVNQTRQ</sequence>
<comment type="similarity">
    <text evidence="1">Belongs to the protein kinase superfamily. STE Ser/Thr protein kinase family. MAP kinase kinase kinase subfamily.</text>
</comment>
<keyword evidence="2" id="KW-0723">Serine/threonine-protein kinase</keyword>
<dbReference type="PANTHER" id="PTHR48016">
    <property type="entry name" value="MAP KINASE KINASE KINASE SSK2-RELATED-RELATED"/>
    <property type="match status" value="1"/>
</dbReference>
<feature type="compositionally biased region" description="Low complexity" evidence="7">
    <location>
        <begin position="226"/>
        <end position="235"/>
    </location>
</feature>
<dbReference type="InterPro" id="IPR000719">
    <property type="entry name" value="Prot_kinase_dom"/>
</dbReference>
<dbReference type="FunFam" id="1.10.510.10:FF:000359">
    <property type="entry name" value="Mitogen-activated protein kinase 1, putative, expressed"/>
    <property type="match status" value="1"/>
</dbReference>
<feature type="compositionally biased region" description="Basic and acidic residues" evidence="7">
    <location>
        <begin position="213"/>
        <end position="224"/>
    </location>
</feature>
<name>A0A5N6QSH6_9ROSI</name>
<dbReference type="Gene3D" id="1.10.510.10">
    <property type="entry name" value="Transferase(Phosphotransferase) domain 1"/>
    <property type="match status" value="1"/>
</dbReference>
<dbReference type="InterPro" id="IPR008271">
    <property type="entry name" value="Ser/Thr_kinase_AS"/>
</dbReference>
<reference evidence="9 10" key="1">
    <citation type="submission" date="2019-06" db="EMBL/GenBank/DDBJ databases">
        <title>A chromosomal-level reference genome of Carpinus fangiana (Coryloideae, Betulaceae).</title>
        <authorList>
            <person name="Yang X."/>
            <person name="Wang Z."/>
            <person name="Zhang L."/>
            <person name="Hao G."/>
            <person name="Liu J."/>
            <person name="Yang Y."/>
        </authorList>
    </citation>
    <scope>NUCLEOTIDE SEQUENCE [LARGE SCALE GENOMIC DNA]</scope>
    <source>
        <strain evidence="9">Cfa_2016G</strain>
        <tissue evidence="9">Leaf</tissue>
    </source>
</reference>
<dbReference type="SUPFAM" id="SSF56112">
    <property type="entry name" value="Protein kinase-like (PK-like)"/>
    <property type="match status" value="1"/>
</dbReference>
<evidence type="ECO:0000259" key="8">
    <source>
        <dbReference type="PROSITE" id="PS50011"/>
    </source>
</evidence>
<evidence type="ECO:0000256" key="5">
    <source>
        <dbReference type="ARBA" id="ARBA00022777"/>
    </source>
</evidence>
<dbReference type="PROSITE" id="PS50011">
    <property type="entry name" value="PROTEIN_KINASE_DOM"/>
    <property type="match status" value="1"/>
</dbReference>
<evidence type="ECO:0000256" key="2">
    <source>
        <dbReference type="ARBA" id="ARBA00022527"/>
    </source>
</evidence>
<dbReference type="SMART" id="SM00220">
    <property type="entry name" value="S_TKc"/>
    <property type="match status" value="1"/>
</dbReference>
<accession>A0A5N6QSH6</accession>
<dbReference type="InterPro" id="IPR050538">
    <property type="entry name" value="MAP_kinase_kinase_kinase"/>
</dbReference>
<gene>
    <name evidence="9" type="ORF">FH972_005547</name>
</gene>
<feature type="compositionally biased region" description="Basic and acidic residues" evidence="7">
    <location>
        <begin position="1"/>
        <end position="16"/>
    </location>
</feature>
<evidence type="ECO:0000256" key="1">
    <source>
        <dbReference type="ARBA" id="ARBA00006529"/>
    </source>
</evidence>
<dbReference type="GO" id="GO:0005524">
    <property type="term" value="F:ATP binding"/>
    <property type="evidence" value="ECO:0007669"/>
    <property type="project" value="UniProtKB-KW"/>
</dbReference>
<evidence type="ECO:0000313" key="9">
    <source>
        <dbReference type="EMBL" id="KAE8009093.1"/>
    </source>
</evidence>
<feature type="region of interest" description="Disordered" evidence="7">
    <location>
        <begin position="1"/>
        <end position="50"/>
    </location>
</feature>
<feature type="compositionally biased region" description="Polar residues" evidence="7">
    <location>
        <begin position="104"/>
        <end position="118"/>
    </location>
</feature>
<evidence type="ECO:0000256" key="4">
    <source>
        <dbReference type="ARBA" id="ARBA00022741"/>
    </source>
</evidence>
<keyword evidence="3" id="KW-0808">Transferase</keyword>
<dbReference type="GO" id="GO:0005737">
    <property type="term" value="C:cytoplasm"/>
    <property type="evidence" value="ECO:0007669"/>
    <property type="project" value="TreeGrafter"/>
</dbReference>
<evidence type="ECO:0000256" key="7">
    <source>
        <dbReference type="SAM" id="MobiDB-lite"/>
    </source>
</evidence>
<evidence type="ECO:0000256" key="3">
    <source>
        <dbReference type="ARBA" id="ARBA00022679"/>
    </source>
</evidence>
<dbReference type="InterPro" id="IPR011009">
    <property type="entry name" value="Kinase-like_dom_sf"/>
</dbReference>
<dbReference type="AlphaFoldDB" id="A0A5N6QSH6"/>